<organism evidence="1 2">
    <name type="scientific">Paenibacillus graminis</name>
    <dbReference type="NCBI Taxonomy" id="189425"/>
    <lineage>
        <taxon>Bacteria</taxon>
        <taxon>Bacillati</taxon>
        <taxon>Bacillota</taxon>
        <taxon>Bacilli</taxon>
        <taxon>Bacillales</taxon>
        <taxon>Paenibacillaceae</taxon>
        <taxon>Paenibacillus</taxon>
    </lineage>
</organism>
<dbReference type="HOGENOM" id="CLU_2651019_0_0_9"/>
<accession>A0A089M9W2</accession>
<keyword evidence="2" id="KW-1185">Reference proteome</keyword>
<dbReference type="eggNOG" id="ENOG50307FN">
    <property type="taxonomic scope" value="Bacteria"/>
</dbReference>
<reference evidence="1 2" key="1">
    <citation type="submission" date="2014-08" db="EMBL/GenBank/DDBJ databases">
        <title>Comparative genomics of the Paenibacillus odorifer group.</title>
        <authorList>
            <person name="den Bakker H.C."/>
            <person name="Tsai Y.-C."/>
            <person name="Martin N."/>
            <person name="Korlach J."/>
            <person name="Wiedmann M."/>
        </authorList>
    </citation>
    <scope>NUCLEOTIDE SEQUENCE [LARGE SCALE GENOMIC DNA]</scope>
    <source>
        <strain evidence="1 2">DSM 15220</strain>
    </source>
</reference>
<protein>
    <submittedName>
        <fullName evidence="1">Uncharacterized protein</fullName>
    </submittedName>
</protein>
<evidence type="ECO:0000313" key="1">
    <source>
        <dbReference type="EMBL" id="AIQ69150.1"/>
    </source>
</evidence>
<dbReference type="STRING" id="189425.PGRAT_17095"/>
<dbReference type="Proteomes" id="UP000029500">
    <property type="component" value="Chromosome"/>
</dbReference>
<evidence type="ECO:0000313" key="2">
    <source>
        <dbReference type="Proteomes" id="UP000029500"/>
    </source>
</evidence>
<sequence>MKDKNGKSVEVIAFCGSVLKGFLSSSVFDPDMTEKKAAGTPEFSAKQLLEHVSGKQRLSAPESQQAQRAAKYCRFV</sequence>
<name>A0A089M9W2_9BACL</name>
<gene>
    <name evidence="1" type="ORF">PGRAT_17095</name>
</gene>
<proteinExistence type="predicted"/>
<dbReference type="KEGG" id="pgm:PGRAT_17095"/>
<dbReference type="EMBL" id="CP009287">
    <property type="protein sequence ID" value="AIQ69150.1"/>
    <property type="molecule type" value="Genomic_DNA"/>
</dbReference>
<dbReference type="OrthoDB" id="2626196at2"/>
<dbReference type="RefSeq" id="WP_025708076.1">
    <property type="nucleotide sequence ID" value="NZ_CP009287.1"/>
</dbReference>
<dbReference type="AlphaFoldDB" id="A0A089M9W2"/>